<protein>
    <recommendedName>
        <fullName evidence="3">LCCL domain-containing protein</fullName>
    </recommendedName>
</protein>
<dbReference type="Proteomes" id="UP000443090">
    <property type="component" value="Unassembled WGS sequence"/>
</dbReference>
<name>A0A8H8S6D1_9HELO</name>
<proteinExistence type="predicted"/>
<dbReference type="InterPro" id="IPR012674">
    <property type="entry name" value="Calycin"/>
</dbReference>
<dbReference type="InterPro" id="IPR053037">
    <property type="entry name" value="Pericyclase_pydY-like"/>
</dbReference>
<dbReference type="PANTHER" id="PTHR38115">
    <property type="entry name" value="LIPOCALIN-LIKE DOMAIN-CONTAINING PROTEIN"/>
    <property type="match status" value="1"/>
</dbReference>
<accession>A0A8H8S6D1</accession>
<evidence type="ECO:0008006" key="3">
    <source>
        <dbReference type="Google" id="ProtNLM"/>
    </source>
</evidence>
<dbReference type="Gene3D" id="2.40.128.20">
    <property type="match status" value="1"/>
</dbReference>
<dbReference type="EMBL" id="QGMI01000029">
    <property type="protein sequence ID" value="TVY48879.1"/>
    <property type="molecule type" value="Genomic_DNA"/>
</dbReference>
<reference evidence="1 2" key="1">
    <citation type="submission" date="2018-05" db="EMBL/GenBank/DDBJ databases">
        <title>Genome sequencing and assembly of the regulated plant pathogen Lachnellula willkommii and related sister species for the development of diagnostic species identification markers.</title>
        <authorList>
            <person name="Giroux E."/>
            <person name="Bilodeau G."/>
        </authorList>
    </citation>
    <scope>NUCLEOTIDE SEQUENCE [LARGE SCALE GENOMIC DNA]</scope>
    <source>
        <strain evidence="1 2">CBS 160.35</strain>
    </source>
</reference>
<dbReference type="OrthoDB" id="425354at2759"/>
<comment type="caution">
    <text evidence="1">The sequence shown here is derived from an EMBL/GenBank/DDBJ whole genome shotgun (WGS) entry which is preliminary data.</text>
</comment>
<sequence length="192" mass="21526">MAAPAEITIKDLSGSWVMNKTLSDDTDAVLALQGVGWWTRKAISLATITLHAKQYTDDQSTTHIDISQTGTGGMKGTTEIRLLDWQSRSHEDHIFGSLNGRSRWLSPSTYDNDISDPFLKADWLEADAEKGGPDGEVHIESLVVNDEKGWTAQQVWGFAEVDGQRYHVRRVLITKGKDVLRVRLVYNWQGKE</sequence>
<evidence type="ECO:0000313" key="1">
    <source>
        <dbReference type="EMBL" id="TVY48879.1"/>
    </source>
</evidence>
<dbReference type="AlphaFoldDB" id="A0A8H8S6D1"/>
<keyword evidence="2" id="KW-1185">Reference proteome</keyword>
<gene>
    <name evidence="1" type="ORF">LOCC1_G002355</name>
</gene>
<dbReference type="PANTHER" id="PTHR38115:SF1">
    <property type="entry name" value="LIPOCALIN-LIKE DOMAIN-CONTAINING PROTEIN"/>
    <property type="match status" value="1"/>
</dbReference>
<evidence type="ECO:0000313" key="2">
    <source>
        <dbReference type="Proteomes" id="UP000443090"/>
    </source>
</evidence>
<organism evidence="1 2">
    <name type="scientific">Lachnellula occidentalis</name>
    <dbReference type="NCBI Taxonomy" id="215460"/>
    <lineage>
        <taxon>Eukaryota</taxon>
        <taxon>Fungi</taxon>
        <taxon>Dikarya</taxon>
        <taxon>Ascomycota</taxon>
        <taxon>Pezizomycotina</taxon>
        <taxon>Leotiomycetes</taxon>
        <taxon>Helotiales</taxon>
        <taxon>Lachnaceae</taxon>
        <taxon>Lachnellula</taxon>
    </lineage>
</organism>